<dbReference type="PANTHER" id="PTHR30619">
    <property type="entry name" value="DNA INTERNALIZATION/COMPETENCE PROTEIN COMEC/REC2"/>
    <property type="match status" value="1"/>
</dbReference>
<feature type="domain" description="Metallo-beta-lactamase" evidence="3">
    <location>
        <begin position="83"/>
        <end position="276"/>
    </location>
</feature>
<dbReference type="InterPro" id="IPR035681">
    <property type="entry name" value="ComA-like_MBL"/>
</dbReference>
<feature type="signal peptide" evidence="2">
    <location>
        <begin position="1"/>
        <end position="25"/>
    </location>
</feature>
<dbReference type="Proteomes" id="UP000036756">
    <property type="component" value="Unassembled WGS sequence"/>
</dbReference>
<gene>
    <name evidence="4" type="primary">comEC</name>
    <name evidence="4" type="ORF">CLCY_7c00030</name>
</gene>
<evidence type="ECO:0000256" key="1">
    <source>
        <dbReference type="SAM" id="MobiDB-lite"/>
    </source>
</evidence>
<evidence type="ECO:0000259" key="3">
    <source>
        <dbReference type="SMART" id="SM00849"/>
    </source>
</evidence>
<dbReference type="Pfam" id="PF00753">
    <property type="entry name" value="Lactamase_B"/>
    <property type="match status" value="1"/>
</dbReference>
<evidence type="ECO:0000256" key="2">
    <source>
        <dbReference type="SAM" id="SignalP"/>
    </source>
</evidence>
<dbReference type="OrthoDB" id="9761531at2"/>
<keyword evidence="2" id="KW-0732">Signal</keyword>
<name>A0A0J8G5N1_CLOCY</name>
<dbReference type="PATRIC" id="fig|1121307.3.peg.2283"/>
<accession>A0A0J8G5N1</accession>
<dbReference type="PANTHER" id="PTHR30619:SF7">
    <property type="entry name" value="BETA-LACTAMASE DOMAIN PROTEIN"/>
    <property type="match status" value="1"/>
</dbReference>
<dbReference type="InterPro" id="IPR052159">
    <property type="entry name" value="Competence_DNA_uptake"/>
</dbReference>
<dbReference type="EMBL" id="LFVU01000003">
    <property type="protein sequence ID" value="KMT22956.1"/>
    <property type="molecule type" value="Genomic_DNA"/>
</dbReference>
<dbReference type="SMART" id="SM00849">
    <property type="entry name" value="Lactamase_B"/>
    <property type="match status" value="1"/>
</dbReference>
<dbReference type="InterPro" id="IPR001279">
    <property type="entry name" value="Metallo-B-lactamas"/>
</dbReference>
<dbReference type="SUPFAM" id="SSF56281">
    <property type="entry name" value="Metallo-hydrolase/oxidoreductase"/>
    <property type="match status" value="1"/>
</dbReference>
<feature type="chain" id="PRO_5039727594" evidence="2">
    <location>
        <begin position="26"/>
        <end position="422"/>
    </location>
</feature>
<dbReference type="InterPro" id="IPR036866">
    <property type="entry name" value="RibonucZ/Hydroxyglut_hydro"/>
</dbReference>
<reference evidence="4 5" key="1">
    <citation type="submission" date="2015-06" db="EMBL/GenBank/DDBJ databases">
        <title>Draft genome sequence of the purine-degrading Clostridium cylindrosporum HC-1 (DSM 605).</title>
        <authorList>
            <person name="Poehlein A."/>
            <person name="Schiel-Bengelsdorf B."/>
            <person name="Bengelsdorf F."/>
            <person name="Daniel R."/>
            <person name="Duerre P."/>
        </authorList>
    </citation>
    <scope>NUCLEOTIDE SEQUENCE [LARGE SCALE GENOMIC DNA]</scope>
    <source>
        <strain evidence="4 5">DSM 605</strain>
    </source>
</reference>
<dbReference type="CDD" id="cd07731">
    <property type="entry name" value="ComA-like_MBL-fold"/>
    <property type="match status" value="1"/>
</dbReference>
<evidence type="ECO:0000313" key="4">
    <source>
        <dbReference type="EMBL" id="KMT22956.1"/>
    </source>
</evidence>
<feature type="region of interest" description="Disordered" evidence="1">
    <location>
        <begin position="29"/>
        <end position="63"/>
    </location>
</feature>
<dbReference type="RefSeq" id="WP_048569354.1">
    <property type="nucleotide sequence ID" value="NZ_LFVU01000003.1"/>
</dbReference>
<dbReference type="PROSITE" id="PS51257">
    <property type="entry name" value="PROKAR_LIPOPROTEIN"/>
    <property type="match status" value="1"/>
</dbReference>
<feature type="region of interest" description="Disordered" evidence="1">
    <location>
        <begin position="321"/>
        <end position="377"/>
    </location>
</feature>
<proteinExistence type="predicted"/>
<sequence length="422" mass="45714">MNKFKNIKFLSFAVTLALLFSLLTGCTQVSSRSDSPSNNINKEAGVTNTTDTPANQSLDKNNIKQNNSNTSSIFKVHFINVGQADSILIQDGKVNMLVDAGNNADSSTVINYLKRQKINNLDYVIGTHPHEDHIGGLDEVIKSFSIGKIYMPKVSHTTKTFMDVVNAIKSKGLKITTPTPGSKFTLDTANTTILAPNSNNYEDLNNNSIVLKLAYKNTSFLLEGDAEDISENEMINKGYDLAADVLKVGHHGSSSSTTTSFLNKVNPKYSVIMTEKGNSYGHPHKETMDKLKSKSIKVYRTDENGTIIATSDGKIITFNSNPSSYTSPGNGSKKSTSNLGNTLSHEVTNSSKKSDSNVTVTLPKKNPSTNTSKGEVYFTPKGKSYHSTTNCRTLSRSKTILSGTVQEAISSGHGDPCNVCIN</sequence>
<feature type="compositionally biased region" description="Polar residues" evidence="1">
    <location>
        <begin position="321"/>
        <end position="373"/>
    </location>
</feature>
<dbReference type="AlphaFoldDB" id="A0A0J8G5N1"/>
<organism evidence="4 5">
    <name type="scientific">Clostridium cylindrosporum DSM 605</name>
    <dbReference type="NCBI Taxonomy" id="1121307"/>
    <lineage>
        <taxon>Bacteria</taxon>
        <taxon>Bacillati</taxon>
        <taxon>Bacillota</taxon>
        <taxon>Clostridia</taxon>
        <taxon>Eubacteriales</taxon>
        <taxon>Clostridiaceae</taxon>
        <taxon>Clostridium</taxon>
    </lineage>
</organism>
<protein>
    <submittedName>
        <fullName evidence="4">ComE operon protein 3</fullName>
    </submittedName>
</protein>
<comment type="caution">
    <text evidence="4">The sequence shown here is derived from an EMBL/GenBank/DDBJ whole genome shotgun (WGS) entry which is preliminary data.</text>
</comment>
<dbReference type="Gene3D" id="3.60.15.10">
    <property type="entry name" value="Ribonuclease Z/Hydroxyacylglutathione hydrolase-like"/>
    <property type="match status" value="1"/>
</dbReference>
<evidence type="ECO:0000313" key="5">
    <source>
        <dbReference type="Proteomes" id="UP000036756"/>
    </source>
</evidence>
<keyword evidence="5" id="KW-1185">Reference proteome</keyword>